<evidence type="ECO:0000313" key="1">
    <source>
        <dbReference type="EMBL" id="OOO77179.1"/>
    </source>
</evidence>
<dbReference type="EMBL" id="MSJS02000096">
    <property type="protein sequence ID" value="OOO77179.1"/>
    <property type="molecule type" value="Genomic_DNA"/>
</dbReference>
<protein>
    <submittedName>
        <fullName evidence="1">Transcriptional regulator</fullName>
    </submittedName>
</protein>
<dbReference type="AlphaFoldDB" id="A0A1S9J352"/>
<dbReference type="Proteomes" id="UP000868349">
    <property type="component" value="Unassembled WGS sequence"/>
</dbReference>
<organism evidence="1">
    <name type="scientific">Shigella boydii</name>
    <dbReference type="NCBI Taxonomy" id="621"/>
    <lineage>
        <taxon>Bacteria</taxon>
        <taxon>Pseudomonadati</taxon>
        <taxon>Pseudomonadota</taxon>
        <taxon>Gammaproteobacteria</taxon>
        <taxon>Enterobacterales</taxon>
        <taxon>Enterobacteriaceae</taxon>
        <taxon>Shigella</taxon>
    </lineage>
</organism>
<reference evidence="1" key="1">
    <citation type="submission" date="2017-02" db="EMBL/GenBank/DDBJ databases">
        <title>Shigella draft genomes.</title>
        <authorList>
            <person name="Weis A.M."/>
            <person name="Weimer B.C."/>
            <person name="Gilpin B."/>
        </authorList>
    </citation>
    <scope>NUCLEOTIDE SEQUENCE [LARGE SCALE GENOMIC DNA]</scope>
    <source>
        <strain evidence="1">BCW_4868</strain>
    </source>
</reference>
<sequence length="96" mass="11354">MLSKHDNTTLQRPSMDSLIDMKFITSDCLLSDKWIYRLISLNRFTKPIKIGRMSRWRAADYYKWRDGFEENSGQHFEGMRNKARAINKGNRLSPTP</sequence>
<gene>
    <name evidence="1" type="ORF">AJR17_020830</name>
</gene>
<dbReference type="RefSeq" id="WP_075331560.1">
    <property type="nucleotide sequence ID" value="NZ_MSJS02000096.1"/>
</dbReference>
<proteinExistence type="predicted"/>
<accession>A0A1S9J352</accession>
<dbReference type="Gene3D" id="1.10.238.160">
    <property type="match status" value="1"/>
</dbReference>
<comment type="caution">
    <text evidence="1">The sequence shown here is derived from an EMBL/GenBank/DDBJ whole genome shotgun (WGS) entry which is preliminary data.</text>
</comment>
<name>A0A1S9J352_SHIBO</name>